<evidence type="ECO:0000313" key="10">
    <source>
        <dbReference type="Proteomes" id="UP001387364"/>
    </source>
</evidence>
<sequence length="407" mass="45479">MSKKKKWIIAISVVVILALLAGGYIFTKSKFNSSAGEGEIFPMKVSDMMGGMEASSGSLFAGVVEPKETEKIFLDPERGTVKEVFVKEGDVVKAGAQLFSYENKEGEMELKQKGLELEIANSSVKQKKSEIWSLEKQIKNASAEEKTALRQQVTQAEADLKIAQFEVEKANLEYQEMKKKVNDNIVKAKVNGIVQKIDEEQKQSAAGGNNQMGQQQAPGSFMQIYNTDAYFVKGNVNELIKDELQVGQEVNVVSRKDPEQKWPGKIIEIGKLPTEENGEDMSMDMGMGDMAMNPQASNYPFQVQLTEHEGLEFGYHVFIELKGEEEAPQEVTIPTDMIVMDGDKSFVWTVVDEKLKKQEVKLGEEIPDMMMTIVESGLTKDDYVVYPDDTVKEGKKVTIDDSLEEHQ</sequence>
<organism evidence="9 10">
    <name type="scientific">Bacillus kandeliae</name>
    <dbReference type="NCBI Taxonomy" id="3129297"/>
    <lineage>
        <taxon>Bacteria</taxon>
        <taxon>Bacillati</taxon>
        <taxon>Bacillota</taxon>
        <taxon>Bacilli</taxon>
        <taxon>Bacillales</taxon>
        <taxon>Bacillaceae</taxon>
        <taxon>Bacillus</taxon>
    </lineage>
</organism>
<feature type="domain" description="YknX-like barrel-sandwich hybrid" evidence="6">
    <location>
        <begin position="70"/>
        <end position="207"/>
    </location>
</feature>
<feature type="domain" description="YknX-like beta-barrel" evidence="8">
    <location>
        <begin position="232"/>
        <end position="320"/>
    </location>
</feature>
<keyword evidence="2 3" id="KW-0175">Coiled coil</keyword>
<dbReference type="SUPFAM" id="SSF111369">
    <property type="entry name" value="HlyD-like secretion proteins"/>
    <property type="match status" value="1"/>
</dbReference>
<dbReference type="EMBL" id="CP147404">
    <property type="protein sequence ID" value="WXB92591.1"/>
    <property type="molecule type" value="Genomic_DNA"/>
</dbReference>
<accession>A0ABZ2N4G2</accession>
<evidence type="ECO:0000259" key="7">
    <source>
        <dbReference type="Pfam" id="PF25989"/>
    </source>
</evidence>
<feature type="transmembrane region" description="Helical" evidence="4">
    <location>
        <begin position="7"/>
        <end position="26"/>
    </location>
</feature>
<keyword evidence="4" id="KW-0812">Transmembrane</keyword>
<gene>
    <name evidence="9" type="ORF">WDJ61_15370</name>
</gene>
<feature type="domain" description="YknX-like alpha-helical hairpin" evidence="5">
    <location>
        <begin position="107"/>
        <end position="183"/>
    </location>
</feature>
<evidence type="ECO:0000313" key="9">
    <source>
        <dbReference type="EMBL" id="WXB92591.1"/>
    </source>
</evidence>
<evidence type="ECO:0000256" key="3">
    <source>
        <dbReference type="SAM" id="Coils"/>
    </source>
</evidence>
<dbReference type="PANTHER" id="PTHR32347:SF14">
    <property type="entry name" value="EFFLUX SYSTEM COMPONENT YKNX-RELATED"/>
    <property type="match status" value="1"/>
</dbReference>
<dbReference type="Gene3D" id="2.40.30.170">
    <property type="match status" value="1"/>
</dbReference>
<name>A0ABZ2N4G2_9BACI</name>
<dbReference type="Gene3D" id="2.40.420.20">
    <property type="match status" value="1"/>
</dbReference>
<evidence type="ECO:0000256" key="1">
    <source>
        <dbReference type="ARBA" id="ARBA00004196"/>
    </source>
</evidence>
<dbReference type="Pfam" id="PF25982">
    <property type="entry name" value="HH_YknX"/>
    <property type="match status" value="1"/>
</dbReference>
<dbReference type="InterPro" id="IPR058639">
    <property type="entry name" value="BSH_YknX-like"/>
</dbReference>
<evidence type="ECO:0000259" key="5">
    <source>
        <dbReference type="Pfam" id="PF25982"/>
    </source>
</evidence>
<keyword evidence="4" id="KW-0472">Membrane</keyword>
<evidence type="ECO:0000259" key="6">
    <source>
        <dbReference type="Pfam" id="PF25984"/>
    </source>
</evidence>
<proteinExistence type="predicted"/>
<feature type="coiled-coil region" evidence="3">
    <location>
        <begin position="124"/>
        <end position="180"/>
    </location>
</feature>
<dbReference type="InterPro" id="IPR058638">
    <property type="entry name" value="HH_YknX-like"/>
</dbReference>
<dbReference type="RefSeq" id="WP_338751243.1">
    <property type="nucleotide sequence ID" value="NZ_CP147404.1"/>
</dbReference>
<keyword evidence="10" id="KW-1185">Reference proteome</keyword>
<dbReference type="Pfam" id="PF25989">
    <property type="entry name" value="YknX_C"/>
    <property type="match status" value="1"/>
</dbReference>
<evidence type="ECO:0000256" key="4">
    <source>
        <dbReference type="SAM" id="Phobius"/>
    </source>
</evidence>
<dbReference type="InterPro" id="IPR058636">
    <property type="entry name" value="Beta-barrel_YknX"/>
</dbReference>
<dbReference type="InterPro" id="IPR058637">
    <property type="entry name" value="YknX-like_C"/>
</dbReference>
<dbReference type="Pfam" id="PF25984">
    <property type="entry name" value="BSH_YknX"/>
    <property type="match status" value="1"/>
</dbReference>
<reference evidence="9 10" key="1">
    <citation type="submission" date="2024-02" db="EMBL/GenBank/DDBJ databases">
        <title>Seven novel Bacillus-like species.</title>
        <authorList>
            <person name="Liu G."/>
        </authorList>
    </citation>
    <scope>NUCLEOTIDE SEQUENCE [LARGE SCALE GENOMIC DNA]</scope>
    <source>
        <strain evidence="9 10">FJAT-52991</strain>
    </source>
</reference>
<dbReference type="Gene3D" id="2.40.50.100">
    <property type="match status" value="1"/>
</dbReference>
<evidence type="ECO:0000256" key="2">
    <source>
        <dbReference type="ARBA" id="ARBA00023054"/>
    </source>
</evidence>
<dbReference type="InterPro" id="IPR050465">
    <property type="entry name" value="UPF0194_transport"/>
</dbReference>
<feature type="domain" description="YknX-like C-terminal permuted SH3-like" evidence="7">
    <location>
        <begin position="331"/>
        <end position="399"/>
    </location>
</feature>
<dbReference type="Pfam" id="PF25990">
    <property type="entry name" value="Beta-barrel_YknX"/>
    <property type="match status" value="1"/>
</dbReference>
<protein>
    <submittedName>
        <fullName evidence="9">Efflux RND transporter periplasmic adaptor subunit</fullName>
    </submittedName>
</protein>
<dbReference type="PANTHER" id="PTHR32347">
    <property type="entry name" value="EFFLUX SYSTEM COMPONENT YKNX-RELATED"/>
    <property type="match status" value="1"/>
</dbReference>
<evidence type="ECO:0000259" key="8">
    <source>
        <dbReference type="Pfam" id="PF25990"/>
    </source>
</evidence>
<comment type="subcellular location">
    <subcellularLocation>
        <location evidence="1">Cell envelope</location>
    </subcellularLocation>
</comment>
<keyword evidence="4" id="KW-1133">Transmembrane helix</keyword>
<dbReference type="Proteomes" id="UP001387364">
    <property type="component" value="Chromosome"/>
</dbReference>